<dbReference type="Gene3D" id="3.40.190.10">
    <property type="entry name" value="Periplasmic binding protein-like II"/>
    <property type="match status" value="1"/>
</dbReference>
<keyword evidence="1" id="KW-0732">Signal</keyword>
<dbReference type="PANTHER" id="PTHR43649">
    <property type="entry name" value="ARABINOSE-BINDING PROTEIN-RELATED"/>
    <property type="match status" value="1"/>
</dbReference>
<dbReference type="PROSITE" id="PS51257">
    <property type="entry name" value="PROKAR_LIPOPROTEIN"/>
    <property type="match status" value="1"/>
</dbReference>
<reference evidence="3" key="1">
    <citation type="journal article" date="2019" name="Int. J. Syst. Evol. Microbiol.">
        <title>The Global Catalogue of Microorganisms (GCM) 10K type strain sequencing project: providing services to taxonomists for standard genome sequencing and annotation.</title>
        <authorList>
            <consortium name="The Broad Institute Genomics Platform"/>
            <consortium name="The Broad Institute Genome Sequencing Center for Infectious Disease"/>
            <person name="Wu L."/>
            <person name="Ma J."/>
        </authorList>
    </citation>
    <scope>NUCLEOTIDE SEQUENCE [LARGE SCALE GENOMIC DNA]</scope>
    <source>
        <strain evidence="3">CGMCC 4.7289</strain>
    </source>
</reference>
<evidence type="ECO:0000313" key="3">
    <source>
        <dbReference type="Proteomes" id="UP001595816"/>
    </source>
</evidence>
<protein>
    <submittedName>
        <fullName evidence="2">ABC transporter substrate-binding protein</fullName>
    </submittedName>
</protein>
<accession>A0ABV8LEN3</accession>
<dbReference type="Proteomes" id="UP001595816">
    <property type="component" value="Unassembled WGS sequence"/>
</dbReference>
<proteinExistence type="predicted"/>
<organism evidence="2 3">
    <name type="scientific">Hamadaea flava</name>
    <dbReference type="NCBI Taxonomy" id="1742688"/>
    <lineage>
        <taxon>Bacteria</taxon>
        <taxon>Bacillati</taxon>
        <taxon>Actinomycetota</taxon>
        <taxon>Actinomycetes</taxon>
        <taxon>Micromonosporales</taxon>
        <taxon>Micromonosporaceae</taxon>
        <taxon>Hamadaea</taxon>
    </lineage>
</organism>
<dbReference type="InterPro" id="IPR050490">
    <property type="entry name" value="Bact_solute-bd_prot1"/>
</dbReference>
<name>A0ABV8LEN3_9ACTN</name>
<comment type="caution">
    <text evidence="2">The sequence shown here is derived from an EMBL/GenBank/DDBJ whole genome shotgun (WGS) entry which is preliminary data.</text>
</comment>
<sequence>MRSLLHRARRTTRAVVAAALGLTLALSASGCLGSSSDDTGAADPQFEGTVEFWTINLKKNYNDYVTGLINSYQKQHPRVTINWVDVPGAEISTKLLAAIASGSVPDAVNLDSGNLGKFIPSLASVDELLAQDALADYQPNLLTSLRRDGKLYALPWYNGGAPVGIYRTSVVGKAGFDAANPPKTYEEALDLAQKVYDTAKVNGMNELPGYQQLATMGVQMISADKKKATFNTPAAAAILEAFKKVYDGKGIAPGAVTKDTRNYPQNLDNSQLAFMPNALPFALLNTKKNAPNVYSDLTITKALKNTDGKYLLLAQQTFVVPKASKHKRAAAEFLKFVTSSENQLAFCKLVTIYPSTIAAANDTFFTQATGEEPIDKARQVIVSEMPDLIDGSLGTSRDSELVELFAEQIRGFMQGQQSATQALTAAEQAWNTKLAEN</sequence>
<dbReference type="EMBL" id="JBHSAY010000002">
    <property type="protein sequence ID" value="MFC4129088.1"/>
    <property type="molecule type" value="Genomic_DNA"/>
</dbReference>
<dbReference type="InterPro" id="IPR006059">
    <property type="entry name" value="SBP"/>
</dbReference>
<feature type="signal peptide" evidence="1">
    <location>
        <begin position="1"/>
        <end position="28"/>
    </location>
</feature>
<evidence type="ECO:0000256" key="1">
    <source>
        <dbReference type="SAM" id="SignalP"/>
    </source>
</evidence>
<gene>
    <name evidence="2" type="ORF">ACFOZ4_00480</name>
</gene>
<evidence type="ECO:0000313" key="2">
    <source>
        <dbReference type="EMBL" id="MFC4129088.1"/>
    </source>
</evidence>
<dbReference type="SUPFAM" id="SSF53850">
    <property type="entry name" value="Periplasmic binding protein-like II"/>
    <property type="match status" value="1"/>
</dbReference>
<keyword evidence="3" id="KW-1185">Reference proteome</keyword>
<dbReference type="RefSeq" id="WP_253763249.1">
    <property type="nucleotide sequence ID" value="NZ_JAMZDZ010000001.1"/>
</dbReference>
<dbReference type="Pfam" id="PF01547">
    <property type="entry name" value="SBP_bac_1"/>
    <property type="match status" value="1"/>
</dbReference>
<feature type="chain" id="PRO_5045456093" evidence="1">
    <location>
        <begin position="29"/>
        <end position="437"/>
    </location>
</feature>
<dbReference type="PANTHER" id="PTHR43649:SF12">
    <property type="entry name" value="DIACETYLCHITOBIOSE BINDING PROTEIN DASA"/>
    <property type="match status" value="1"/>
</dbReference>